<dbReference type="CDD" id="cd21075">
    <property type="entry name" value="DBD_XPA-like"/>
    <property type="match status" value="1"/>
</dbReference>
<dbReference type="PANTHER" id="PTHR24258:SF116">
    <property type="entry name" value="FI16631P1-RELATED"/>
    <property type="match status" value="1"/>
</dbReference>
<proteinExistence type="predicted"/>
<name>A0AAD7UT87_9FUNG</name>
<keyword evidence="1" id="KW-0175">Coiled coil</keyword>
<evidence type="ECO:0000313" key="3">
    <source>
        <dbReference type="EMBL" id="KAJ8652304.1"/>
    </source>
</evidence>
<gene>
    <name evidence="3" type="ORF">O0I10_012077</name>
</gene>
<evidence type="ECO:0000313" key="4">
    <source>
        <dbReference type="Proteomes" id="UP001234581"/>
    </source>
</evidence>
<keyword evidence="4" id="KW-1185">Reference proteome</keyword>
<dbReference type="RefSeq" id="XP_058337218.1">
    <property type="nucleotide sequence ID" value="XM_058492024.1"/>
</dbReference>
<sequence>MVTTRKRSIAAAADDDEQVNVDSQSSARTDMADNESDNNTISHDRKRQKKTTPLDQDQPAKVEQEQPMEVVKAKATKRTKKAAVIKTQVVVRRQPVRACRTKAESSKKDMVIVDAVPSSSKAVGTRTRKKKKEEEEKDPLIGHPKPALSMELWELILVEVAHFPPSQLIELALASKAMCSMVMSLPVWQNIINVSGIKPVPKRPKTPITPYQHVFNHRARICEQCYGYAYLNGPKAALPVFSVEEGRRIQMCLPCRQEYYERHPEPPPPVQSDEEEDDDDDDNQHGRRRQRGGRRRRPRLITKTRGQSMFRLQNRHMDMIPYDEARNPHYRAAAPMRLYEIHAIRTQARRIHGGDVGIEAAVARARTMAETRRRNLEIRRLRQEELRRQRREEVETRLERENLQQRTAINEVNQYIIHGRAFGFLNTIETLDEIIDLIRLREGRRAELVQRLEQEDVQVNAFRDIFARYVTHGVPDIDTAVARYVRIYGINTLSRERVNPPPQMQRQPQPLSQPPRQEQPQEESQEEQPQEEQPQEEQPQEEHSQEQPQEQPQEEQPQEEQPQDHSQEQPLEEQPQEEHSQEQPQEEQPQEEQPQEESHEEQPQEQEQQPSQEHPPQEQSQEEQQ</sequence>
<dbReference type="EMBL" id="JARTCD010000110">
    <property type="protein sequence ID" value="KAJ8652304.1"/>
    <property type="molecule type" value="Genomic_DNA"/>
</dbReference>
<feature type="region of interest" description="Disordered" evidence="2">
    <location>
        <begin position="118"/>
        <end position="143"/>
    </location>
</feature>
<evidence type="ECO:0000256" key="1">
    <source>
        <dbReference type="SAM" id="Coils"/>
    </source>
</evidence>
<reference evidence="3 4" key="1">
    <citation type="submission" date="2023-03" db="EMBL/GenBank/DDBJ databases">
        <title>Genome sequence of Lichtheimia ornata CBS 291.66.</title>
        <authorList>
            <person name="Mohabir J.T."/>
            <person name="Shea T.P."/>
            <person name="Kurbessoian T."/>
            <person name="Berby B."/>
            <person name="Fontaine J."/>
            <person name="Livny J."/>
            <person name="Gnirke A."/>
            <person name="Stajich J.E."/>
            <person name="Cuomo C.A."/>
        </authorList>
    </citation>
    <scope>NUCLEOTIDE SEQUENCE [LARGE SCALE GENOMIC DNA]</scope>
    <source>
        <strain evidence="3">CBS 291.66</strain>
    </source>
</reference>
<dbReference type="Gene3D" id="3.90.530.10">
    <property type="entry name" value="XPA C-terminal domain"/>
    <property type="match status" value="1"/>
</dbReference>
<feature type="coiled-coil region" evidence="1">
    <location>
        <begin position="381"/>
        <end position="411"/>
    </location>
</feature>
<protein>
    <recommendedName>
        <fullName evidence="5">F-box domain-containing protein</fullName>
    </recommendedName>
</protein>
<organism evidence="3 4">
    <name type="scientific">Lichtheimia ornata</name>
    <dbReference type="NCBI Taxonomy" id="688661"/>
    <lineage>
        <taxon>Eukaryota</taxon>
        <taxon>Fungi</taxon>
        <taxon>Fungi incertae sedis</taxon>
        <taxon>Mucoromycota</taxon>
        <taxon>Mucoromycotina</taxon>
        <taxon>Mucoromycetes</taxon>
        <taxon>Mucorales</taxon>
        <taxon>Lichtheimiaceae</taxon>
        <taxon>Lichtheimia</taxon>
    </lineage>
</organism>
<feature type="compositionally biased region" description="Acidic residues" evidence="2">
    <location>
        <begin position="520"/>
        <end position="539"/>
    </location>
</feature>
<dbReference type="PANTHER" id="PTHR24258">
    <property type="entry name" value="SERINE PROTEASE-RELATED"/>
    <property type="match status" value="1"/>
</dbReference>
<feature type="compositionally biased region" description="Low complexity" evidence="2">
    <location>
        <begin position="605"/>
        <end position="619"/>
    </location>
</feature>
<comment type="caution">
    <text evidence="3">The sequence shown here is derived from an EMBL/GenBank/DDBJ whole genome shotgun (WGS) entry which is preliminary data.</text>
</comment>
<feature type="region of interest" description="Disordered" evidence="2">
    <location>
        <begin position="1"/>
        <end position="74"/>
    </location>
</feature>
<evidence type="ECO:0000256" key="2">
    <source>
        <dbReference type="SAM" id="MobiDB-lite"/>
    </source>
</evidence>
<dbReference type="GeneID" id="83219465"/>
<dbReference type="AlphaFoldDB" id="A0AAD7UT87"/>
<dbReference type="Proteomes" id="UP001234581">
    <property type="component" value="Unassembled WGS sequence"/>
</dbReference>
<dbReference type="InterPro" id="IPR037129">
    <property type="entry name" value="XPA_sf"/>
</dbReference>
<accession>A0AAD7UT87</accession>
<evidence type="ECO:0008006" key="5">
    <source>
        <dbReference type="Google" id="ProtNLM"/>
    </source>
</evidence>
<feature type="region of interest" description="Disordered" evidence="2">
    <location>
        <begin position="496"/>
        <end position="625"/>
    </location>
</feature>
<feature type="compositionally biased region" description="Low complexity" evidence="2">
    <location>
        <begin position="504"/>
        <end position="518"/>
    </location>
</feature>
<feature type="compositionally biased region" description="Acidic residues" evidence="2">
    <location>
        <begin position="584"/>
        <end position="595"/>
    </location>
</feature>
<feature type="region of interest" description="Disordered" evidence="2">
    <location>
        <begin position="260"/>
        <end position="302"/>
    </location>
</feature>
<feature type="compositionally biased region" description="Basic residues" evidence="2">
    <location>
        <begin position="286"/>
        <end position="302"/>
    </location>
</feature>
<feature type="compositionally biased region" description="Acidic residues" evidence="2">
    <location>
        <begin position="272"/>
        <end position="282"/>
    </location>
</feature>